<dbReference type="InterPro" id="IPR012460">
    <property type="entry name" value="DUF1667"/>
</dbReference>
<protein>
    <submittedName>
        <fullName evidence="1">DUF1667 domain-containing protein</fullName>
    </submittedName>
</protein>
<gene>
    <name evidence="1" type="ORF">WMO75_16415</name>
</gene>
<evidence type="ECO:0000313" key="2">
    <source>
        <dbReference type="Proteomes" id="UP001446032"/>
    </source>
</evidence>
<reference evidence="1 2" key="1">
    <citation type="submission" date="2024-03" db="EMBL/GenBank/DDBJ databases">
        <title>Human intestinal bacterial collection.</title>
        <authorList>
            <person name="Pauvert C."/>
            <person name="Hitch T.C.A."/>
            <person name="Clavel T."/>
        </authorList>
    </citation>
    <scope>NUCLEOTIDE SEQUENCE [LARGE SCALE GENOMIC DNA]</scope>
    <source>
        <strain evidence="1 2">CLA-AA-H95</strain>
    </source>
</reference>
<comment type="caution">
    <text evidence="1">The sequence shown here is derived from an EMBL/GenBank/DDBJ whole genome shotgun (WGS) entry which is preliminary data.</text>
</comment>
<dbReference type="SUPFAM" id="SSF160148">
    <property type="entry name" value="CPE0013-like"/>
    <property type="match status" value="1"/>
</dbReference>
<accession>A0ABV1ARR3</accession>
<proteinExistence type="predicted"/>
<dbReference type="SUPFAM" id="SSF53706">
    <property type="entry name" value="Formate dehydrogenase/DMSO reductase, domains 1-3"/>
    <property type="match status" value="1"/>
</dbReference>
<dbReference type="Pfam" id="PF07892">
    <property type="entry name" value="DUF1667"/>
    <property type="match status" value="1"/>
</dbReference>
<dbReference type="Gene3D" id="3.10.530.10">
    <property type="entry name" value="CPE0013-like"/>
    <property type="match status" value="1"/>
</dbReference>
<name>A0ABV1ARR3_9FIRM</name>
<dbReference type="RefSeq" id="WP_022215630.1">
    <property type="nucleotide sequence ID" value="NZ_JBBMEI010000078.1"/>
</dbReference>
<keyword evidence="2" id="KW-1185">Reference proteome</keyword>
<evidence type="ECO:0000313" key="1">
    <source>
        <dbReference type="EMBL" id="MEQ2359877.1"/>
    </source>
</evidence>
<dbReference type="PANTHER" id="PTHR39450">
    <property type="entry name" value="MOLYBDOPTERIN OXIDOREDUCTASE, 4FE-4S CLUSTER-BINDING SUBUNIT"/>
    <property type="match status" value="1"/>
</dbReference>
<dbReference type="Proteomes" id="UP001446032">
    <property type="component" value="Unassembled WGS sequence"/>
</dbReference>
<organism evidence="1 2">
    <name type="scientific">Blautia intestinihominis</name>
    <dbReference type="NCBI Taxonomy" id="3133152"/>
    <lineage>
        <taxon>Bacteria</taxon>
        <taxon>Bacillati</taxon>
        <taxon>Bacillota</taxon>
        <taxon>Clostridia</taxon>
        <taxon>Lachnospirales</taxon>
        <taxon>Lachnospiraceae</taxon>
        <taxon>Blautia</taxon>
    </lineage>
</organism>
<sequence length="131" mass="14178">MEEKNLTCIGCPMGCFLTVKIKDGEVQSVEGNSCKRGAVYGRKEVTNPTRIVTTTVRVLNGTEKVVSVKTKEDIQKSRILDCIRELKEVTVTAPVEIGDVVLHDVAGTGVDIVATKNISVSIDITGSNDYH</sequence>
<dbReference type="EMBL" id="JBBMEI010000078">
    <property type="protein sequence ID" value="MEQ2359877.1"/>
    <property type="molecule type" value="Genomic_DNA"/>
</dbReference>
<dbReference type="PANTHER" id="PTHR39450:SF1">
    <property type="entry name" value="DUF1667 DOMAIN-CONTAINING PROTEIN"/>
    <property type="match status" value="1"/>
</dbReference>
<dbReference type="InterPro" id="IPR036593">
    <property type="entry name" value="CPE0013-like_sf"/>
</dbReference>